<dbReference type="STRING" id="525367.HMPREF0556_11166"/>
<evidence type="ECO:0000313" key="4">
    <source>
        <dbReference type="Proteomes" id="UP000010119"/>
    </source>
</evidence>
<evidence type="ECO:0000259" key="2">
    <source>
        <dbReference type="Pfam" id="PF06855"/>
    </source>
</evidence>
<comment type="caution">
    <text evidence="3">The sequence shown here is derived from an EMBL/GenBank/DDBJ whole genome shotgun (WGS) entry which is preliminary data.</text>
</comment>
<evidence type="ECO:0000256" key="1">
    <source>
        <dbReference type="HAMAP-Rule" id="MF_01538"/>
    </source>
</evidence>
<reference evidence="3" key="1">
    <citation type="submission" date="2010-06" db="EMBL/GenBank/DDBJ databases">
        <authorList>
            <person name="Muzny D."/>
            <person name="Qin X."/>
            <person name="Buhay C."/>
            <person name="Dugan-Rocha S."/>
            <person name="Ding Y."/>
            <person name="Chen G."/>
            <person name="Hawes A."/>
            <person name="Holder M."/>
            <person name="Jhangiani S."/>
            <person name="Johnson A."/>
            <person name="Khan Z."/>
            <person name="Li Z."/>
            <person name="Liu W."/>
            <person name="Liu X."/>
            <person name="Perez L."/>
            <person name="Shen H."/>
            <person name="Wang Q."/>
            <person name="Watt J."/>
            <person name="Xi L."/>
            <person name="Xin Y."/>
            <person name="Zhou J."/>
            <person name="Deng J."/>
            <person name="Jiang H."/>
            <person name="Liu Y."/>
            <person name="Qu J."/>
            <person name="Song X.-Z."/>
            <person name="Zhang L."/>
            <person name="Villasana D."/>
            <person name="Johnson A."/>
            <person name="Liu J."/>
            <person name="Liyanage D."/>
            <person name="Lorensuhewa L."/>
            <person name="Robinson T."/>
            <person name="Song A."/>
            <person name="Song B.-B."/>
            <person name="Dinh H."/>
            <person name="Thornton R."/>
            <person name="Coyle M."/>
            <person name="Francisco L."/>
            <person name="Jackson L."/>
            <person name="Javaid M."/>
            <person name="Korchina V."/>
            <person name="Kovar C."/>
            <person name="Mata R."/>
            <person name="Mathew T."/>
            <person name="Ngo R."/>
            <person name="Nguyen L."/>
            <person name="Nguyen N."/>
            <person name="Okwuonu G."/>
            <person name="Ongeri F."/>
            <person name="Pham C."/>
            <person name="Simmons D."/>
            <person name="Wilczek-Boney K."/>
            <person name="Hale W."/>
            <person name="Jakkamsetti A."/>
            <person name="Pham P."/>
            <person name="Ruth R."/>
            <person name="San Lucas F."/>
            <person name="Warren J."/>
            <person name="Zhang J."/>
            <person name="Zhao Z."/>
            <person name="Zhou C."/>
            <person name="Zhu D."/>
            <person name="Lee S."/>
            <person name="Bess C."/>
            <person name="Blankenburg K."/>
            <person name="Forbes L."/>
            <person name="Fu Q."/>
            <person name="Gubbala S."/>
            <person name="Hirani K."/>
            <person name="Jayaseelan J.C."/>
            <person name="Lara F."/>
            <person name="Munidasa M."/>
            <person name="Palculict T."/>
            <person name="Patil S."/>
            <person name="Pu L.-L."/>
            <person name="Saada N."/>
            <person name="Tang L."/>
            <person name="Weissenberger G."/>
            <person name="Zhu Y."/>
            <person name="Hemphill L."/>
            <person name="Shang Y."/>
            <person name="Youmans B."/>
            <person name="Ayvaz T."/>
            <person name="Ross M."/>
            <person name="Santibanez J."/>
            <person name="Aqrawi P."/>
            <person name="Gross S."/>
            <person name="Joshi V."/>
            <person name="Fowler G."/>
            <person name="Nazareth L."/>
            <person name="Reid J."/>
            <person name="Worley K."/>
            <person name="Petrosino J."/>
            <person name="Highlander S."/>
            <person name="Gibbs R."/>
        </authorList>
    </citation>
    <scope>NUCLEOTIDE SEQUENCE [LARGE SCALE GENOMIC DNA]</scope>
    <source>
        <strain evidence="3">DSM 20601</strain>
    </source>
</reference>
<sequence length="82" mass="10104">MKEVITVGRSFYHYLMTYRDPELSDEKTEFARHAYRDHGFPKQSTNYHQLCDYLEFNVTYLPSMRIFDELWESYLLDEEKHK</sequence>
<dbReference type="Proteomes" id="UP000010119">
    <property type="component" value="Unassembled WGS sequence"/>
</dbReference>
<dbReference type="eggNOG" id="COG4479">
    <property type="taxonomic scope" value="Bacteria"/>
</dbReference>
<proteinExistence type="inferred from homology"/>
<dbReference type="EMBL" id="ACCR02000003">
    <property type="protein sequence ID" value="EFI84613.1"/>
    <property type="molecule type" value="Genomic_DNA"/>
</dbReference>
<organism evidence="3 4">
    <name type="scientific">Listeria grayi DSM 20601</name>
    <dbReference type="NCBI Taxonomy" id="525367"/>
    <lineage>
        <taxon>Bacteria</taxon>
        <taxon>Bacillati</taxon>
        <taxon>Bacillota</taxon>
        <taxon>Bacilli</taxon>
        <taxon>Bacillales</taxon>
        <taxon>Listeriaceae</taxon>
        <taxon>Listeria</taxon>
    </lineage>
</organism>
<dbReference type="PIRSF" id="PIRSF037262">
    <property type="entry name" value="UCP037262"/>
    <property type="match status" value="1"/>
</dbReference>
<dbReference type="HOGENOM" id="CLU_177534_1_0_9"/>
<dbReference type="NCBIfam" id="NF010193">
    <property type="entry name" value="PRK13672.1"/>
    <property type="match status" value="1"/>
</dbReference>
<dbReference type="InterPro" id="IPR036806">
    <property type="entry name" value="YozE_SAM-like_sf"/>
</dbReference>
<protein>
    <recommendedName>
        <fullName evidence="1">UPF0346 protein HMPREF0556_11166</fullName>
    </recommendedName>
</protein>
<gene>
    <name evidence="3" type="ORF">HMPREF0556_11166</name>
</gene>
<dbReference type="HAMAP" id="MF_01538">
    <property type="entry name" value="UPF0346"/>
    <property type="match status" value="1"/>
</dbReference>
<name>D7UY55_LISGR</name>
<dbReference type="Gene3D" id="1.10.150.260">
    <property type="entry name" value="YozE SAM-like"/>
    <property type="match status" value="1"/>
</dbReference>
<accession>D7UY55</accession>
<keyword evidence="4" id="KW-1185">Reference proteome</keyword>
<comment type="similarity">
    <text evidence="1">Belongs to the UPF0346 family.</text>
</comment>
<feature type="domain" description="YozE SAM-like" evidence="2">
    <location>
        <begin position="10"/>
        <end position="75"/>
    </location>
</feature>
<dbReference type="InterPro" id="IPR023089">
    <property type="entry name" value="YozE_SAM-like"/>
</dbReference>
<dbReference type="SUPFAM" id="SSF140652">
    <property type="entry name" value="YozE-like"/>
    <property type="match status" value="1"/>
</dbReference>
<dbReference type="Pfam" id="PF06855">
    <property type="entry name" value="YozE_SAM_like"/>
    <property type="match status" value="1"/>
</dbReference>
<dbReference type="InterPro" id="IPR010673">
    <property type="entry name" value="UPF0346"/>
</dbReference>
<dbReference type="AlphaFoldDB" id="D7UY55"/>
<evidence type="ECO:0000313" key="3">
    <source>
        <dbReference type="EMBL" id="EFI84613.1"/>
    </source>
</evidence>